<name>A0AAD4CFH0_ASPNN</name>
<accession>A0AAD4CFH0</accession>
<gene>
    <name evidence="3" type="ORF">FE257_012905</name>
</gene>
<evidence type="ECO:0000313" key="4">
    <source>
        <dbReference type="Proteomes" id="UP001194746"/>
    </source>
</evidence>
<dbReference type="Proteomes" id="UP001194746">
    <property type="component" value="Unassembled WGS sequence"/>
</dbReference>
<dbReference type="AlphaFoldDB" id="A0AAD4CFH0"/>
<evidence type="ECO:0000313" key="3">
    <source>
        <dbReference type="EMBL" id="KAF9885469.1"/>
    </source>
</evidence>
<reference evidence="3" key="1">
    <citation type="journal article" date="2019" name="Beilstein J. Org. Chem.">
        <title>Nanangenines: drimane sesquiterpenoids as the dominant metabolite cohort of a novel Australian fungus, Aspergillus nanangensis.</title>
        <authorList>
            <person name="Lacey H.J."/>
            <person name="Gilchrist C.L.M."/>
            <person name="Crombie A."/>
            <person name="Kalaitzis J.A."/>
            <person name="Vuong D."/>
            <person name="Rutledge P.J."/>
            <person name="Turner P."/>
            <person name="Pitt J.I."/>
            <person name="Lacey E."/>
            <person name="Chooi Y.H."/>
            <person name="Piggott A.M."/>
        </authorList>
    </citation>
    <scope>NUCLEOTIDE SEQUENCE</scope>
    <source>
        <strain evidence="3">MST-FP2251</strain>
    </source>
</reference>
<evidence type="ECO:0000256" key="1">
    <source>
        <dbReference type="SAM" id="MobiDB-lite"/>
    </source>
</evidence>
<keyword evidence="2" id="KW-0472">Membrane</keyword>
<comment type="caution">
    <text evidence="3">The sequence shown here is derived from an EMBL/GenBank/DDBJ whole genome shotgun (WGS) entry which is preliminary data.</text>
</comment>
<keyword evidence="4" id="KW-1185">Reference proteome</keyword>
<organism evidence="3 4">
    <name type="scientific">Aspergillus nanangensis</name>
    <dbReference type="NCBI Taxonomy" id="2582783"/>
    <lineage>
        <taxon>Eukaryota</taxon>
        <taxon>Fungi</taxon>
        <taxon>Dikarya</taxon>
        <taxon>Ascomycota</taxon>
        <taxon>Pezizomycotina</taxon>
        <taxon>Eurotiomycetes</taxon>
        <taxon>Eurotiomycetidae</taxon>
        <taxon>Eurotiales</taxon>
        <taxon>Aspergillaceae</taxon>
        <taxon>Aspergillus</taxon>
        <taxon>Aspergillus subgen. Circumdati</taxon>
    </lineage>
</organism>
<proteinExistence type="predicted"/>
<protein>
    <submittedName>
        <fullName evidence="3">Uncharacterized protein</fullName>
    </submittedName>
</protein>
<feature type="region of interest" description="Disordered" evidence="1">
    <location>
        <begin position="1"/>
        <end position="23"/>
    </location>
</feature>
<feature type="transmembrane region" description="Helical" evidence="2">
    <location>
        <begin position="170"/>
        <end position="190"/>
    </location>
</feature>
<keyword evidence="2" id="KW-0812">Transmembrane</keyword>
<reference evidence="3" key="2">
    <citation type="submission" date="2020-02" db="EMBL/GenBank/DDBJ databases">
        <authorList>
            <person name="Gilchrist C.L.M."/>
            <person name="Chooi Y.-H."/>
        </authorList>
    </citation>
    <scope>NUCLEOTIDE SEQUENCE</scope>
    <source>
        <strain evidence="3">MST-FP2251</strain>
    </source>
</reference>
<evidence type="ECO:0000256" key="2">
    <source>
        <dbReference type="SAM" id="Phobius"/>
    </source>
</evidence>
<feature type="transmembrane region" description="Helical" evidence="2">
    <location>
        <begin position="63"/>
        <end position="85"/>
    </location>
</feature>
<keyword evidence="2" id="KW-1133">Transmembrane helix</keyword>
<sequence length="199" mass="21510">MTSPATLEQGMNERSRPLLQPQAPKEKVVPFTDNAMSGTQKSRYSRNYTTKRVMYQTPLWTDMWQTGIAVLGATLAIVFGIFSVLQWQVAQQESDQSNIASILMILQYCSPNPAHIDQASEFCSRVQSISPEIITSIAQSALPALNSADATTAAENFSAAGRGMGTNTKIILGVGIPLAITSVTGIAYIICRHICRIGA</sequence>
<dbReference type="EMBL" id="VCAU01000095">
    <property type="protein sequence ID" value="KAF9885469.1"/>
    <property type="molecule type" value="Genomic_DNA"/>
</dbReference>